<gene>
    <name evidence="1" type="ORF">SAMN05216412_11022</name>
</gene>
<evidence type="ECO:0008006" key="3">
    <source>
        <dbReference type="Google" id="ProtNLM"/>
    </source>
</evidence>
<protein>
    <recommendedName>
        <fullName evidence="3">Transcriptional regulator</fullName>
    </recommendedName>
</protein>
<sequence>MDTTTLTLPTPDEIRNVLKKHEITRETAAGLVHVSLRAFHNWMAPEGSPHHRAMPLSAWELLLIKLGEIEVDRYGQ</sequence>
<dbReference type="EMBL" id="FOHI01000010">
    <property type="protein sequence ID" value="SET60949.1"/>
    <property type="molecule type" value="Genomic_DNA"/>
</dbReference>
<evidence type="ECO:0000313" key="1">
    <source>
        <dbReference type="EMBL" id="SET60949.1"/>
    </source>
</evidence>
<accession>A0A1I0FU57</accession>
<name>A0A1I0FU57_9PROT</name>
<dbReference type="AlphaFoldDB" id="A0A1I0FU57"/>
<dbReference type="OrthoDB" id="8565732at2"/>
<organism evidence="1 2">
    <name type="scientific">Nitrosospira multiformis</name>
    <dbReference type="NCBI Taxonomy" id="1231"/>
    <lineage>
        <taxon>Bacteria</taxon>
        <taxon>Pseudomonadati</taxon>
        <taxon>Pseudomonadota</taxon>
        <taxon>Betaproteobacteria</taxon>
        <taxon>Nitrosomonadales</taxon>
        <taxon>Nitrosomonadaceae</taxon>
        <taxon>Nitrosospira</taxon>
    </lineage>
</organism>
<reference evidence="1 2" key="1">
    <citation type="submission" date="2016-10" db="EMBL/GenBank/DDBJ databases">
        <authorList>
            <person name="de Groot N.N."/>
        </authorList>
    </citation>
    <scope>NUCLEOTIDE SEQUENCE [LARGE SCALE GENOMIC DNA]</scope>
    <source>
        <strain evidence="1 2">Nl7</strain>
    </source>
</reference>
<proteinExistence type="predicted"/>
<evidence type="ECO:0000313" key="2">
    <source>
        <dbReference type="Proteomes" id="UP000183339"/>
    </source>
</evidence>
<dbReference type="Proteomes" id="UP000183339">
    <property type="component" value="Unassembled WGS sequence"/>
</dbReference>